<dbReference type="Proteomes" id="UP001497497">
    <property type="component" value="Unassembled WGS sequence"/>
</dbReference>
<evidence type="ECO:0000313" key="1">
    <source>
        <dbReference type="EMBL" id="CAL1539930.1"/>
    </source>
</evidence>
<name>A0AAV2I065_LYMST</name>
<dbReference type="AlphaFoldDB" id="A0AAV2I065"/>
<proteinExistence type="predicted"/>
<evidence type="ECO:0000313" key="2">
    <source>
        <dbReference type="Proteomes" id="UP001497497"/>
    </source>
</evidence>
<reference evidence="1 2" key="1">
    <citation type="submission" date="2024-04" db="EMBL/GenBank/DDBJ databases">
        <authorList>
            <consortium name="Genoscope - CEA"/>
            <person name="William W."/>
        </authorList>
    </citation>
    <scope>NUCLEOTIDE SEQUENCE [LARGE SCALE GENOMIC DNA]</scope>
</reference>
<organism evidence="1 2">
    <name type="scientific">Lymnaea stagnalis</name>
    <name type="common">Great pond snail</name>
    <name type="synonym">Helix stagnalis</name>
    <dbReference type="NCBI Taxonomy" id="6523"/>
    <lineage>
        <taxon>Eukaryota</taxon>
        <taxon>Metazoa</taxon>
        <taxon>Spiralia</taxon>
        <taxon>Lophotrochozoa</taxon>
        <taxon>Mollusca</taxon>
        <taxon>Gastropoda</taxon>
        <taxon>Heterobranchia</taxon>
        <taxon>Euthyneura</taxon>
        <taxon>Panpulmonata</taxon>
        <taxon>Hygrophila</taxon>
        <taxon>Lymnaeoidea</taxon>
        <taxon>Lymnaeidae</taxon>
        <taxon>Lymnaea</taxon>
    </lineage>
</organism>
<comment type="caution">
    <text evidence="1">The sequence shown here is derived from an EMBL/GenBank/DDBJ whole genome shotgun (WGS) entry which is preliminary data.</text>
</comment>
<gene>
    <name evidence="1" type="ORF">GSLYS_00013663001</name>
</gene>
<accession>A0AAV2I065</accession>
<keyword evidence="2" id="KW-1185">Reference proteome</keyword>
<dbReference type="EMBL" id="CAXITT010000361">
    <property type="protein sequence ID" value="CAL1539930.1"/>
    <property type="molecule type" value="Genomic_DNA"/>
</dbReference>
<protein>
    <submittedName>
        <fullName evidence="1">Uncharacterized protein</fullName>
    </submittedName>
</protein>
<sequence>MVLTTISALSSLENFCITYLEQTADDTYRCSAKVGTISFKDSRDDALIAYLCCLGAWNDVTHNYSVYLDSTFLQYVSYQTNDTVLLNIANFVKMCTANADLLPVLTTDNFLYWGNHSHVVANCRQN</sequence>